<comment type="caution">
    <text evidence="1">The sequence shown here is derived from an EMBL/GenBank/DDBJ whole genome shotgun (WGS) entry which is preliminary data.</text>
</comment>
<dbReference type="PANTHER" id="PTHR17985:SF8">
    <property type="entry name" value="TRANSPORT AND GOLGI ORGANIZATION PROTEIN 2 HOMOLOG"/>
    <property type="match status" value="1"/>
</dbReference>
<protein>
    <submittedName>
        <fullName evidence="1">Uncharacterized protein</fullName>
    </submittedName>
</protein>
<dbReference type="AlphaFoldDB" id="A0AAV1I9E1"/>
<organism evidence="1 2">
    <name type="scientific">Coccomyxa viridis</name>
    <dbReference type="NCBI Taxonomy" id="1274662"/>
    <lineage>
        <taxon>Eukaryota</taxon>
        <taxon>Viridiplantae</taxon>
        <taxon>Chlorophyta</taxon>
        <taxon>core chlorophytes</taxon>
        <taxon>Trebouxiophyceae</taxon>
        <taxon>Trebouxiophyceae incertae sedis</taxon>
        <taxon>Coccomyxaceae</taxon>
        <taxon>Coccomyxa</taxon>
    </lineage>
</organism>
<dbReference type="Pfam" id="PF05742">
    <property type="entry name" value="TANGO2"/>
    <property type="match status" value="1"/>
</dbReference>
<dbReference type="PANTHER" id="PTHR17985">
    <property type="entry name" value="SER/THR-RICH PROTEIN T10 IN DGCR REGION"/>
    <property type="match status" value="1"/>
</dbReference>
<name>A0AAV1I9E1_9CHLO</name>
<dbReference type="EMBL" id="CAUYUE010000007">
    <property type="protein sequence ID" value="CAK0782531.1"/>
    <property type="molecule type" value="Genomic_DNA"/>
</dbReference>
<keyword evidence="2" id="KW-1185">Reference proteome</keyword>
<gene>
    <name evidence="1" type="ORF">CVIRNUC_005749</name>
</gene>
<proteinExistence type="predicted"/>
<reference evidence="1 2" key="1">
    <citation type="submission" date="2023-10" db="EMBL/GenBank/DDBJ databases">
        <authorList>
            <person name="Maclean D."/>
            <person name="Macfadyen A."/>
        </authorList>
    </citation>
    <scope>NUCLEOTIDE SEQUENCE [LARGE SCALE GENOMIC DNA]</scope>
</reference>
<sequence>MCTALFFYNVHPSVLFLLAFNREEYQARPTAPAHFWEEHPDLLAGKDLLGGGTWLGVTKRGRVAWLTNFREPAYDRLKNARSRGALPVDFLNGSLLPMEYLNTLKPEEYDGFNLCVVDLAAGKMAYMTNRGKGAAGSGPMELEHRLYGLSNGVLQDRWPKVEKGKEMLQELMSQQSFSDVGPAPWGTLFGSVMGDRSKVEDGSALPQTGMPAAVEQELSSIFVEPCNLGEGGEYGTRSQTVLLVYYDAHNMRHAAPRASNTTSAERKR</sequence>
<accession>A0AAV1I9E1</accession>
<dbReference type="InterPro" id="IPR008551">
    <property type="entry name" value="TANGO2"/>
</dbReference>
<dbReference type="Proteomes" id="UP001314263">
    <property type="component" value="Unassembled WGS sequence"/>
</dbReference>
<evidence type="ECO:0000313" key="1">
    <source>
        <dbReference type="EMBL" id="CAK0782531.1"/>
    </source>
</evidence>
<evidence type="ECO:0000313" key="2">
    <source>
        <dbReference type="Proteomes" id="UP001314263"/>
    </source>
</evidence>